<evidence type="ECO:0000256" key="1">
    <source>
        <dbReference type="SAM" id="MobiDB-lite"/>
    </source>
</evidence>
<reference evidence="3 4" key="1">
    <citation type="journal article" date="2016" name="ISME J.">
        <title>Global occurrence and heterogeneity of the Roseobacter-clade species Ruegeria mobilis.</title>
        <authorList>
            <person name="Sonnenschein E."/>
            <person name="Gram L."/>
        </authorList>
    </citation>
    <scope>NUCLEOTIDE SEQUENCE [LARGE SCALE GENOMIC DNA]</scope>
    <source>
        <strain evidence="3 4">F1926</strain>
        <plasmid evidence="3 4">unnamed1</plasmid>
    </source>
</reference>
<keyword evidence="2" id="KW-0472">Membrane</keyword>
<organism evidence="3 4">
    <name type="scientific">Tritonibacter mobilis F1926</name>
    <dbReference type="NCBI Taxonomy" id="1265309"/>
    <lineage>
        <taxon>Bacteria</taxon>
        <taxon>Pseudomonadati</taxon>
        <taxon>Pseudomonadota</taxon>
        <taxon>Alphaproteobacteria</taxon>
        <taxon>Rhodobacterales</taxon>
        <taxon>Paracoccaceae</taxon>
        <taxon>Tritonibacter</taxon>
    </lineage>
</organism>
<feature type="compositionally biased region" description="Polar residues" evidence="1">
    <location>
        <begin position="403"/>
        <end position="415"/>
    </location>
</feature>
<keyword evidence="2" id="KW-1133">Transmembrane helix</keyword>
<dbReference type="EMBL" id="CP015231">
    <property type="protein sequence ID" value="ANP42368.1"/>
    <property type="molecule type" value="Genomic_DNA"/>
</dbReference>
<proteinExistence type="predicted"/>
<feature type="region of interest" description="Disordered" evidence="1">
    <location>
        <begin position="403"/>
        <end position="428"/>
    </location>
</feature>
<dbReference type="KEGG" id="rmb:K529_016440"/>
<evidence type="ECO:0000313" key="3">
    <source>
        <dbReference type="EMBL" id="ANP42368.1"/>
    </source>
</evidence>
<sequence length="428" mass="47503">MSGAEWTWDVAQGDFNEDMSTGQIITNAVVTAVPGIDQVADARDLIANGKALIWDRRYTELVVWVGVFACLIGLVPSLGSLAKGVIKLVWRNAGEVGKILIYINKALHKTGMKINGYRFLKELADELPGHVGTVTQKFNSFLDSCLRKLPSWGGAQLRESIEHVRGMANSMFPRVADEIQQRLLRGLANFASRAWRVVPGQGIIVRRSMQATRQAYDSWQDTMRRVGFDKTALEAGAEPIDASTARFLVDIEELSAKWAEEFLADPNLPRYLREQAEASPEFFRKQLATFGSKPRYETFAPGQSLYRVIDNADGHTGGFWSKSMPPDEESVWRARDAVLNDWNEAGAFIRAELPPPPAGFIGEIAPQKLADGQMLRGGGEQVWLPGPRSGSVSRDQVKDYWHTTWNDRAPTSPSRASLRAGNPNECDL</sequence>
<dbReference type="AlphaFoldDB" id="A0A1B1A768"/>
<dbReference type="Proteomes" id="UP000013243">
    <property type="component" value="Plasmid unnamed1"/>
</dbReference>
<keyword evidence="2" id="KW-0812">Transmembrane</keyword>
<gene>
    <name evidence="3" type="ORF">K529_016440</name>
</gene>
<dbReference type="CDD" id="cd20746">
    <property type="entry name" value="FIX_Ntox15_NUC_DUF4112_RhsA-like"/>
    <property type="match status" value="1"/>
</dbReference>
<geneLocation type="plasmid" evidence="3 4">
    <name>unnamed1</name>
</geneLocation>
<evidence type="ECO:0000313" key="4">
    <source>
        <dbReference type="Proteomes" id="UP000013243"/>
    </source>
</evidence>
<keyword evidence="3" id="KW-0614">Plasmid</keyword>
<evidence type="ECO:0000256" key="2">
    <source>
        <dbReference type="SAM" id="Phobius"/>
    </source>
</evidence>
<dbReference type="InterPro" id="IPR049802">
    <property type="entry name" value="RhsC-like_FIX"/>
</dbReference>
<name>A0A1B1A768_9RHOB</name>
<protein>
    <submittedName>
        <fullName evidence="3">Uncharacterized protein</fullName>
    </submittedName>
</protein>
<feature type="transmembrane region" description="Helical" evidence="2">
    <location>
        <begin position="61"/>
        <end position="82"/>
    </location>
</feature>
<accession>A0A1B1A768</accession>